<sequence length="717" mass="80224">MPPTAEDAITLDYNCLPLSHSPTLPLSHPMPPMRSTALFLVLLLLISTALADGPGDNVADQVRPVPPVGIELSQPDRNELEDGLAKLNAKIDQLRKSKDTKTQSLIPDVEIFSRAIRDAISHRELFHKNDVAKAKEVLAEGHARAEALQNGDAPWTQQTGLVVRGFQSRIDDTVQPYGVVVPESYSFTGAAEYRTDVWLHGRGERSTESLFIHERMNRVGRISPADTLVVHPYGRYSNAFKFAGEIDVLEALEHAKSQYRVDEDRISIRGFSMGGAGCWQFAVHYPGRFFAATPGAGFSETPEFLKSFQGETLTPTWYEKKLWQLYDCTGYANNLFNVPTIAYSGELDIQKQAADMMEQAMGEQGLKLTHLIGPQTKHAIHPDSLTTIESKLANLADRGRDRVPTAIDFTTYTLRYNRSFWLTVDELAEHWNQATVTAKLSASENTVRVTVDGVRGIRFDLAAGDAPFHPRQPVQIEIVDFSTDNDSETGANRQILVAPRPESDRSWHCQIHRDGDQWKIGSRPTTSSIAKRHGVQGPIDDAFMDRFIIVAPSGKGLHPVTDAWAKSELDHLVREWRRQFRGDAIVKQDTEISDEDIATSHLIVFGDPSSNAFLKSIHHELPIQWSEDQSSVKVGQDKHVDAAHHAPVMIYPNPKNPDRYVVINSGFTYREYAYLNNARQVPKLPDWAIIDVRTPADALWPGKVVDAGFFDETWKLK</sequence>
<keyword evidence="5" id="KW-1185">Reference proteome</keyword>
<protein>
    <recommendedName>
        <fullName evidence="3">Peptidase S9 prolyl oligopeptidase catalytic domain-containing protein</fullName>
    </recommendedName>
</protein>
<evidence type="ECO:0000256" key="1">
    <source>
        <dbReference type="ARBA" id="ARBA00022729"/>
    </source>
</evidence>
<organism evidence="4 5">
    <name type="scientific">Novipirellula caenicola</name>
    <dbReference type="NCBI Taxonomy" id="1536901"/>
    <lineage>
        <taxon>Bacteria</taxon>
        <taxon>Pseudomonadati</taxon>
        <taxon>Planctomycetota</taxon>
        <taxon>Planctomycetia</taxon>
        <taxon>Pirellulales</taxon>
        <taxon>Pirellulaceae</taxon>
        <taxon>Novipirellula</taxon>
    </lineage>
</organism>
<evidence type="ECO:0000313" key="5">
    <source>
        <dbReference type="Proteomes" id="UP001416858"/>
    </source>
</evidence>
<evidence type="ECO:0000259" key="3">
    <source>
        <dbReference type="Pfam" id="PF00326"/>
    </source>
</evidence>
<gene>
    <name evidence="4" type="ORF">Rcae01_02123</name>
</gene>
<reference evidence="4 5" key="1">
    <citation type="submission" date="2024-02" db="EMBL/GenBank/DDBJ databases">
        <title>Rhodopirellula caenicola NBRC 110016.</title>
        <authorList>
            <person name="Ichikawa N."/>
            <person name="Katano-Makiyama Y."/>
            <person name="Hidaka K."/>
        </authorList>
    </citation>
    <scope>NUCLEOTIDE SEQUENCE [LARGE SCALE GENOMIC DNA]</scope>
    <source>
        <strain evidence="4 5">NBRC 110016</strain>
    </source>
</reference>
<feature type="coiled-coil region" evidence="2">
    <location>
        <begin position="77"/>
        <end position="104"/>
    </location>
</feature>
<dbReference type="InterPro" id="IPR050955">
    <property type="entry name" value="Plant_Biomass_Hydrol_Est"/>
</dbReference>
<proteinExistence type="predicted"/>
<evidence type="ECO:0000256" key="2">
    <source>
        <dbReference type="SAM" id="Coils"/>
    </source>
</evidence>
<keyword evidence="2" id="KW-0175">Coiled coil</keyword>
<keyword evidence="1" id="KW-0732">Signal</keyword>
<dbReference type="Gene3D" id="3.40.50.1820">
    <property type="entry name" value="alpha/beta hydrolase"/>
    <property type="match status" value="1"/>
</dbReference>
<dbReference type="PANTHER" id="PTHR43037">
    <property type="entry name" value="UNNAMED PRODUCT-RELATED"/>
    <property type="match status" value="1"/>
</dbReference>
<evidence type="ECO:0000313" key="4">
    <source>
        <dbReference type="EMBL" id="GAA5506670.1"/>
    </source>
</evidence>
<comment type="caution">
    <text evidence="4">The sequence shown here is derived from an EMBL/GenBank/DDBJ whole genome shotgun (WGS) entry which is preliminary data.</text>
</comment>
<dbReference type="InterPro" id="IPR029058">
    <property type="entry name" value="AB_hydrolase_fold"/>
</dbReference>
<name>A0ABP9VNA6_9BACT</name>
<dbReference type="SUPFAM" id="SSF53474">
    <property type="entry name" value="alpha/beta-Hydrolases"/>
    <property type="match status" value="1"/>
</dbReference>
<dbReference type="PANTHER" id="PTHR43037:SF1">
    <property type="entry name" value="BLL1128 PROTEIN"/>
    <property type="match status" value="1"/>
</dbReference>
<feature type="domain" description="Peptidase S9 prolyl oligopeptidase catalytic" evidence="3">
    <location>
        <begin position="247"/>
        <end position="381"/>
    </location>
</feature>
<dbReference type="InterPro" id="IPR001375">
    <property type="entry name" value="Peptidase_S9_cat"/>
</dbReference>
<dbReference type="Pfam" id="PF00326">
    <property type="entry name" value="Peptidase_S9"/>
    <property type="match status" value="1"/>
</dbReference>
<dbReference type="Proteomes" id="UP001416858">
    <property type="component" value="Unassembled WGS sequence"/>
</dbReference>
<dbReference type="EMBL" id="BAABRO010000003">
    <property type="protein sequence ID" value="GAA5506670.1"/>
    <property type="molecule type" value="Genomic_DNA"/>
</dbReference>
<accession>A0ABP9VNA6</accession>